<evidence type="ECO:0000256" key="2">
    <source>
        <dbReference type="ARBA" id="ARBA00022813"/>
    </source>
</evidence>
<organism evidence="9 10">
    <name type="scientific">Anaeramoeba ignava</name>
    <name type="common">Anaerobic marine amoeba</name>
    <dbReference type="NCBI Taxonomy" id="1746090"/>
    <lineage>
        <taxon>Eukaryota</taxon>
        <taxon>Metamonada</taxon>
        <taxon>Anaeramoebidae</taxon>
        <taxon>Anaeramoeba</taxon>
    </lineage>
</organism>
<dbReference type="GO" id="GO:0046856">
    <property type="term" value="P:phosphatidylinositol dephosphorylation"/>
    <property type="evidence" value="ECO:0007669"/>
    <property type="project" value="TreeGrafter"/>
</dbReference>
<evidence type="ECO:0000259" key="8">
    <source>
        <dbReference type="PROSITE" id="PS51339"/>
    </source>
</evidence>
<dbReference type="OrthoDB" id="271628at2759"/>
<dbReference type="Pfam" id="PF06602">
    <property type="entry name" value="Myotub-related"/>
    <property type="match status" value="2"/>
</dbReference>
<feature type="binding site" evidence="5">
    <location>
        <begin position="487"/>
        <end position="493"/>
    </location>
    <ligand>
        <name>substrate</name>
    </ligand>
</feature>
<feature type="domain" description="Myotubularin phosphatase" evidence="8">
    <location>
        <begin position="271"/>
        <end position="1019"/>
    </location>
</feature>
<dbReference type="OMA" id="NTRENEM"/>
<feature type="compositionally biased region" description="Polar residues" evidence="6">
    <location>
        <begin position="1"/>
        <end position="12"/>
    </location>
</feature>
<dbReference type="Gene3D" id="2.170.16.10">
    <property type="entry name" value="Hedgehog/Intein (Hint) domain"/>
    <property type="match status" value="1"/>
</dbReference>
<dbReference type="InterPro" id="IPR027434">
    <property type="entry name" value="Homing_endonucl"/>
</dbReference>
<name>A0A9Q0RG80_ANAIG</name>
<dbReference type="SUPFAM" id="SSF51294">
    <property type="entry name" value="Hedgehog/intein (Hint) domain"/>
    <property type="match status" value="1"/>
</dbReference>
<dbReference type="GO" id="GO:0004438">
    <property type="term" value="F:phosphatidylinositol-3-phosphate phosphatase activity"/>
    <property type="evidence" value="ECO:0007669"/>
    <property type="project" value="TreeGrafter"/>
</dbReference>
<comment type="similarity">
    <text evidence="1">Belongs to the protein-tyrosine phosphatase family. Non-receptor class myotubularin subfamily.</text>
</comment>
<feature type="region of interest" description="Disordered" evidence="6">
    <location>
        <begin position="1082"/>
        <end position="1137"/>
    </location>
</feature>
<comment type="caution">
    <text evidence="9">The sequence shown here is derived from an EMBL/GenBank/DDBJ whole genome shotgun (WGS) entry which is preliminary data.</text>
</comment>
<dbReference type="PROSITE" id="PS50818">
    <property type="entry name" value="INTEIN_C_TER"/>
    <property type="match status" value="1"/>
</dbReference>
<evidence type="ECO:0000256" key="4">
    <source>
        <dbReference type="PIRSR" id="PIRSR630564-1"/>
    </source>
</evidence>
<proteinExistence type="inferred from homology"/>
<dbReference type="InterPro" id="IPR029021">
    <property type="entry name" value="Prot-tyrosine_phosphatase-like"/>
</dbReference>
<feature type="binding site" evidence="5">
    <location>
        <begin position="396"/>
        <end position="399"/>
    </location>
    <ligand>
        <name>substrate</name>
    </ligand>
</feature>
<feature type="binding site" evidence="5">
    <location>
        <begin position="421"/>
        <end position="422"/>
    </location>
    <ligand>
        <name>substrate</name>
    </ligand>
</feature>
<dbReference type="PROSITE" id="PS51339">
    <property type="entry name" value="PPASE_MYOTUBULARIN"/>
    <property type="match status" value="1"/>
</dbReference>
<evidence type="ECO:0000256" key="6">
    <source>
        <dbReference type="SAM" id="MobiDB-lite"/>
    </source>
</evidence>
<dbReference type="SUPFAM" id="SSF52799">
    <property type="entry name" value="(Phosphotyrosine protein) phosphatases II"/>
    <property type="match status" value="2"/>
</dbReference>
<dbReference type="InterPro" id="IPR030564">
    <property type="entry name" value="Myotubularin"/>
</dbReference>
<evidence type="ECO:0000256" key="1">
    <source>
        <dbReference type="ARBA" id="ARBA00007471"/>
    </source>
</evidence>
<dbReference type="GO" id="GO:0016020">
    <property type="term" value="C:membrane"/>
    <property type="evidence" value="ECO:0007669"/>
    <property type="project" value="TreeGrafter"/>
</dbReference>
<sequence>MSQNSSPQNQNTERPRRAPPIPPRPKETSKNFSKLLLIKNLMKDQMLMKKKNLKDSDDENNDNQIVISNDESLPNFQQIQDTERKEDELISQVFGQVPLKMDLDDLSTDFLPTFINTKTEKSTGYKFKFQEPELLENEKAMSLAPKVFYLFPQDVLRTSAIPGHVRLTNYKLYFVPDDLSALNFEPKEAFPQIPLGQIHRIQPFGGIKSRGKFSYGFEIFHKEFRTTKFYLPYQRQNYKSFLDTLSSVAFPGNIENTFAWIHKNEEKIDFGWEIYQIEKEFSRMKLSPQHWQVSYINKNYSLCPSYPKILVFPQGVEEQKLKKIAEFRTKNRLPSLTWKHPINYSTITRSSQPKIGISRSRSEVDENFLSTIGQTNPKNRKLKIIDCRPKANAIGNIAKGGGYEKSENYPNCKLEFLGIDNIHSMRDSLTKLRNLCIQTTSTTENDDKKWFSLLDETNWLHYIQKILFSSIKVADYLESNQSVLIHCSDGWDRSVTGETPLICRNSQNKEIFISRIDELYDHECKWILDEKIHQKETNKPLNNLQVWTENGFSNVNQIIRHFTSEEIVMVSTKTACVNVTTGHSLLNPSGKCVKVENVEVGDQLLHNDPPKLSNLHQFDYIQVFQQNQPIFFSKKIAWFFGLFVASGILDWQNKNISISHQNENVLIQAKLVLQCLIKTNSQKTTQNESNLISLNFIIEKQNDGNFSLSLENQNQEFIQFFKYHFFDKDYNKKIPNFILNTNNDNQKEFLKGFFDSISTQNFKAQLYQLNSRNSVNIFSESQILLSGIFILLRNTRENEMEIGYDEARKKYWISIIEKGKKSIEKENILKSKKIIGKCKGYVYDVSTDNQHFQAGIGRIIVHNTSQVSGLTQLLEDPYYRTLEGFEVLIEKDWIQFGHKFAQRHGYADKKYSDTQRSPIFLQWIDCVYQCLHQLPNAFEFNEVLLLTILEHLFSLRFGTFMFNCDSERDSSNLRKNTYSLWTFVNNNKQLYVNELYKKIDGPIRPSTSMRHLSFWERYYMKHLTPLNIEKKLERIKKIRKTCSDLSEQVELLKQEVQKLSQEETKLKQELINLEEVNEKILKEKPKEKLKEKPKEKLKEKPKDKLKEKPKDKQSKMRNQLIQELTKLQPFQQEKKQK</sequence>
<dbReference type="InterPro" id="IPR036844">
    <property type="entry name" value="Hint_dom_sf"/>
</dbReference>
<dbReference type="InterPro" id="IPR010569">
    <property type="entry name" value="Myotubularin-like_Pase_dom"/>
</dbReference>
<dbReference type="CDD" id="cd14507">
    <property type="entry name" value="PTP-MTM-like"/>
    <property type="match status" value="1"/>
</dbReference>
<dbReference type="Proteomes" id="UP001149090">
    <property type="component" value="Unassembled WGS sequence"/>
</dbReference>
<dbReference type="Gene3D" id="3.10.28.10">
    <property type="entry name" value="Homing endonucleases"/>
    <property type="match status" value="1"/>
</dbReference>
<protein>
    <submittedName>
        <fullName evidence="9">Myotubularin-related protein</fullName>
    </submittedName>
</protein>
<dbReference type="Gene3D" id="2.30.29.30">
    <property type="entry name" value="Pleckstrin-homology domain (PH domain)/Phosphotyrosine-binding domain (PTB)"/>
    <property type="match status" value="1"/>
</dbReference>
<gene>
    <name evidence="9" type="ORF">M0811_04572</name>
</gene>
<dbReference type="PANTHER" id="PTHR10807:SF128">
    <property type="entry name" value="PHOSPHATIDYLINOSITOL-3,5-BISPHOSPHATE 3-PHOSPHATASE"/>
    <property type="match status" value="1"/>
</dbReference>
<keyword evidence="3" id="KW-0651">Protein splicing</keyword>
<dbReference type="GO" id="GO:0005737">
    <property type="term" value="C:cytoplasm"/>
    <property type="evidence" value="ECO:0007669"/>
    <property type="project" value="TreeGrafter"/>
</dbReference>
<feature type="active site" description="Phosphocysteine intermediate" evidence="4">
    <location>
        <position position="487"/>
    </location>
</feature>
<keyword evidence="2" id="KW-0068">Autocatalytic cleavage</keyword>
<evidence type="ECO:0000313" key="10">
    <source>
        <dbReference type="Proteomes" id="UP001149090"/>
    </source>
</evidence>
<evidence type="ECO:0000256" key="3">
    <source>
        <dbReference type="ARBA" id="ARBA00023000"/>
    </source>
</evidence>
<accession>A0A9Q0RG80</accession>
<dbReference type="EMBL" id="JAPDFW010000044">
    <property type="protein sequence ID" value="KAJ5078849.1"/>
    <property type="molecule type" value="Genomic_DNA"/>
</dbReference>
<keyword evidence="10" id="KW-1185">Reference proteome</keyword>
<dbReference type="PROSITE" id="PS50819">
    <property type="entry name" value="INTEIN_ENDONUCLEASE"/>
    <property type="match status" value="1"/>
</dbReference>
<feature type="domain" description="DOD-type homing endonuclease" evidence="7">
    <location>
        <begin position="639"/>
        <end position="792"/>
    </location>
</feature>
<dbReference type="InterPro" id="IPR004042">
    <property type="entry name" value="Intein_endonuc_central"/>
</dbReference>
<evidence type="ECO:0000313" key="9">
    <source>
        <dbReference type="EMBL" id="KAJ5078849.1"/>
    </source>
</evidence>
<evidence type="ECO:0000256" key="5">
    <source>
        <dbReference type="PIRSR" id="PIRSR630564-2"/>
    </source>
</evidence>
<dbReference type="AlphaFoldDB" id="A0A9Q0RG80"/>
<feature type="region of interest" description="Disordered" evidence="6">
    <location>
        <begin position="1"/>
        <end position="32"/>
    </location>
</feature>
<dbReference type="PANTHER" id="PTHR10807">
    <property type="entry name" value="MYOTUBULARIN-RELATED"/>
    <property type="match status" value="1"/>
</dbReference>
<reference evidence="9" key="1">
    <citation type="submission" date="2022-10" db="EMBL/GenBank/DDBJ databases">
        <title>Novel sulphate-reducing endosymbionts in the free-living metamonad Anaeramoeba.</title>
        <authorList>
            <person name="Jerlstrom-Hultqvist J."/>
            <person name="Cepicka I."/>
            <person name="Gallot-Lavallee L."/>
            <person name="Salas-Leiva D."/>
            <person name="Curtis B.A."/>
            <person name="Zahonova K."/>
            <person name="Pipaliya S."/>
            <person name="Dacks J."/>
            <person name="Roger A.J."/>
        </authorList>
    </citation>
    <scope>NUCLEOTIDE SEQUENCE</scope>
    <source>
        <strain evidence="9">BMAN</strain>
    </source>
</reference>
<dbReference type="GO" id="GO:0004519">
    <property type="term" value="F:endonuclease activity"/>
    <property type="evidence" value="ECO:0007669"/>
    <property type="project" value="InterPro"/>
</dbReference>
<dbReference type="InterPro" id="IPR011993">
    <property type="entry name" value="PH-like_dom_sf"/>
</dbReference>
<dbReference type="InterPro" id="IPR030934">
    <property type="entry name" value="Intein_C"/>
</dbReference>
<feature type="compositionally biased region" description="Basic and acidic residues" evidence="6">
    <location>
        <begin position="1082"/>
        <end position="1114"/>
    </location>
</feature>
<dbReference type="SUPFAM" id="SSF50729">
    <property type="entry name" value="PH domain-like"/>
    <property type="match status" value="1"/>
</dbReference>
<evidence type="ECO:0000259" key="7">
    <source>
        <dbReference type="PROSITE" id="PS50819"/>
    </source>
</evidence>